<gene>
    <name evidence="1" type="ORF">RM698_08395</name>
</gene>
<keyword evidence="2" id="KW-1185">Reference proteome</keyword>
<dbReference type="Proteomes" id="UP001183610">
    <property type="component" value="Unassembled WGS sequence"/>
</dbReference>
<dbReference type="RefSeq" id="WP_010278351.1">
    <property type="nucleotide sequence ID" value="NZ_JAVRET010000014.1"/>
</dbReference>
<comment type="caution">
    <text evidence="1">The sequence shown here is derived from an EMBL/GenBank/DDBJ whole genome shotgun (WGS) entry which is preliminary data.</text>
</comment>
<organism evidence="1 2">
    <name type="scientific">Streptomyces evansiae</name>
    <dbReference type="NCBI Taxonomy" id="3075535"/>
    <lineage>
        <taxon>Bacteria</taxon>
        <taxon>Bacillati</taxon>
        <taxon>Actinomycetota</taxon>
        <taxon>Actinomycetes</taxon>
        <taxon>Kitasatosporales</taxon>
        <taxon>Streptomycetaceae</taxon>
        <taxon>Streptomyces</taxon>
    </lineage>
</organism>
<sequence length="66" mass="7451">MKTTWVFGFCWRCEAEDVPVLWLGPVQSDREGVAPLYCCDPCIRRLEALVALHHDGAFVSALLDRS</sequence>
<dbReference type="EMBL" id="JAVRET010000014">
    <property type="protein sequence ID" value="MDT0409072.1"/>
    <property type="molecule type" value="Genomic_DNA"/>
</dbReference>
<name>A0ABU2QY90_9ACTN</name>
<accession>A0ABU2QY90</accession>
<proteinExistence type="predicted"/>
<evidence type="ECO:0000313" key="1">
    <source>
        <dbReference type="EMBL" id="MDT0409072.1"/>
    </source>
</evidence>
<protein>
    <submittedName>
        <fullName evidence="1">Uncharacterized protein</fullName>
    </submittedName>
</protein>
<reference evidence="2" key="1">
    <citation type="submission" date="2023-07" db="EMBL/GenBank/DDBJ databases">
        <title>30 novel species of actinomycetes from the DSMZ collection.</title>
        <authorList>
            <person name="Nouioui I."/>
        </authorList>
    </citation>
    <scope>NUCLEOTIDE SEQUENCE [LARGE SCALE GENOMIC DNA]</scope>
    <source>
        <strain evidence="2">DSM 41979</strain>
    </source>
</reference>
<evidence type="ECO:0000313" key="2">
    <source>
        <dbReference type="Proteomes" id="UP001183610"/>
    </source>
</evidence>